<dbReference type="Pfam" id="PF04264">
    <property type="entry name" value="YceI"/>
    <property type="match status" value="1"/>
</dbReference>
<dbReference type="OrthoDB" id="9811006at2"/>
<proteinExistence type="predicted"/>
<dbReference type="InterPro" id="IPR007372">
    <property type="entry name" value="Lipid/polyisoprenoid-bd_YceI"/>
</dbReference>
<accession>D9SG63</accession>
<dbReference type="Proteomes" id="UP000001235">
    <property type="component" value="Chromosome"/>
</dbReference>
<dbReference type="EMBL" id="CP002159">
    <property type="protein sequence ID" value="ADL55510.1"/>
    <property type="molecule type" value="Genomic_DNA"/>
</dbReference>
<keyword evidence="4" id="KW-1185">Reference proteome</keyword>
<gene>
    <name evidence="3" type="ordered locus">Galf_1491</name>
</gene>
<dbReference type="SMART" id="SM00867">
    <property type="entry name" value="YceI"/>
    <property type="match status" value="1"/>
</dbReference>
<organism evidence="3 4">
    <name type="scientific">Gallionella capsiferriformans (strain ES-2)</name>
    <name type="common">Gallionella ferruginea capsiferriformans (strain ES-2)</name>
    <dbReference type="NCBI Taxonomy" id="395494"/>
    <lineage>
        <taxon>Bacteria</taxon>
        <taxon>Pseudomonadati</taxon>
        <taxon>Pseudomonadota</taxon>
        <taxon>Betaproteobacteria</taxon>
        <taxon>Nitrosomonadales</taxon>
        <taxon>Gallionellaceae</taxon>
        <taxon>Gallionella</taxon>
    </lineage>
</organism>
<dbReference type="eggNOG" id="COG2353">
    <property type="taxonomic scope" value="Bacteria"/>
</dbReference>
<evidence type="ECO:0000313" key="3">
    <source>
        <dbReference type="EMBL" id="ADL55510.1"/>
    </source>
</evidence>
<dbReference type="PANTHER" id="PTHR34406">
    <property type="entry name" value="PROTEIN YCEI"/>
    <property type="match status" value="1"/>
</dbReference>
<feature type="domain" description="Lipid/polyisoprenoid-binding YceI-like" evidence="2">
    <location>
        <begin position="23"/>
        <end position="186"/>
    </location>
</feature>
<evidence type="ECO:0000256" key="1">
    <source>
        <dbReference type="SAM" id="SignalP"/>
    </source>
</evidence>
<feature type="signal peptide" evidence="1">
    <location>
        <begin position="1"/>
        <end position="19"/>
    </location>
</feature>
<evidence type="ECO:0000313" key="4">
    <source>
        <dbReference type="Proteomes" id="UP000001235"/>
    </source>
</evidence>
<reference evidence="3 4" key="1">
    <citation type="submission" date="2010-08" db="EMBL/GenBank/DDBJ databases">
        <title>Complete sequence of Gallionella capsiferriformans ES-2.</title>
        <authorList>
            <consortium name="US DOE Joint Genome Institute"/>
            <person name="Lucas S."/>
            <person name="Copeland A."/>
            <person name="Lapidus A."/>
            <person name="Cheng J.-F."/>
            <person name="Bruce D."/>
            <person name="Goodwin L."/>
            <person name="Pitluck S."/>
            <person name="Chertkov O."/>
            <person name="Davenport K.W."/>
            <person name="Detter J.C."/>
            <person name="Han C."/>
            <person name="Tapia R."/>
            <person name="Land M."/>
            <person name="Hauser L."/>
            <person name="Chang Y.-J."/>
            <person name="Jeffries C."/>
            <person name="Kyrpides N."/>
            <person name="Ivanova N."/>
            <person name="Mikhailova N."/>
            <person name="Shelobolina E.S."/>
            <person name="Picardal F."/>
            <person name="Roden E."/>
            <person name="Emerson D."/>
            <person name="Woyke T."/>
        </authorList>
    </citation>
    <scope>NUCLEOTIDE SEQUENCE [LARGE SCALE GENOMIC DNA]</scope>
    <source>
        <strain evidence="3 4">ES-2</strain>
    </source>
</reference>
<dbReference type="PANTHER" id="PTHR34406:SF2">
    <property type="entry name" value="PERIPLASMIC PROTEIN"/>
    <property type="match status" value="1"/>
</dbReference>
<dbReference type="SUPFAM" id="SSF101874">
    <property type="entry name" value="YceI-like"/>
    <property type="match status" value="1"/>
</dbReference>
<evidence type="ECO:0000259" key="2">
    <source>
        <dbReference type="SMART" id="SM00867"/>
    </source>
</evidence>
<feature type="chain" id="PRO_5003128041" evidence="1">
    <location>
        <begin position="20"/>
        <end position="188"/>
    </location>
</feature>
<keyword evidence="1" id="KW-0732">Signal</keyword>
<dbReference type="HOGENOM" id="CLU_071003_1_2_4"/>
<dbReference type="RefSeq" id="WP_013293449.1">
    <property type="nucleotide sequence ID" value="NC_014394.1"/>
</dbReference>
<dbReference type="STRING" id="395494.Galf_1491"/>
<dbReference type="AlphaFoldDB" id="D9SG63"/>
<protein>
    <submittedName>
        <fullName evidence="3">YceI family protein</fullName>
    </submittedName>
</protein>
<dbReference type="Gene3D" id="2.40.128.110">
    <property type="entry name" value="Lipid/polyisoprenoid-binding, YceI-like"/>
    <property type="match status" value="1"/>
</dbReference>
<name>D9SG63_GALCS</name>
<dbReference type="KEGG" id="gca:Galf_1491"/>
<dbReference type="InterPro" id="IPR036761">
    <property type="entry name" value="TTHA0802/YceI-like_sf"/>
</dbReference>
<sequence length="188" mass="20495" precursor="true">MKKIIALTLTSLLSSTAYAAPETYVIDSSHSMPRFEYSHFGYSLQLSRFDTITGKITIDRAEKSGSVDVTIDAKSVNTGSTLFNSHIQGEDFFDTAKYPAITFKSSKVKFDGDKVAAVEGDLTVKGITKPVTLTVNSFLCMPHPMVKKEACGVTATTQVKRSDFNMGKYAPYVGDEVTLTIPVESVKL</sequence>